<evidence type="ECO:0000256" key="1">
    <source>
        <dbReference type="SAM" id="MobiDB-lite"/>
    </source>
</evidence>
<organism evidence="2 3">
    <name type="scientific">Orbilia brochopaga</name>
    <dbReference type="NCBI Taxonomy" id="3140254"/>
    <lineage>
        <taxon>Eukaryota</taxon>
        <taxon>Fungi</taxon>
        <taxon>Dikarya</taxon>
        <taxon>Ascomycota</taxon>
        <taxon>Pezizomycotina</taxon>
        <taxon>Orbiliomycetes</taxon>
        <taxon>Orbiliales</taxon>
        <taxon>Orbiliaceae</taxon>
        <taxon>Orbilia</taxon>
    </lineage>
</organism>
<evidence type="ECO:0000313" key="2">
    <source>
        <dbReference type="EMBL" id="KAK6353639.1"/>
    </source>
</evidence>
<proteinExistence type="predicted"/>
<dbReference type="Proteomes" id="UP001375240">
    <property type="component" value="Unassembled WGS sequence"/>
</dbReference>
<comment type="caution">
    <text evidence="2">The sequence shown here is derived from an EMBL/GenBank/DDBJ whole genome shotgun (WGS) entry which is preliminary data.</text>
</comment>
<gene>
    <name evidence="2" type="ORF">TWF696_005601</name>
</gene>
<dbReference type="AlphaFoldDB" id="A0AAV9V209"/>
<feature type="compositionally biased region" description="Basic and acidic residues" evidence="1">
    <location>
        <begin position="1"/>
        <end position="13"/>
    </location>
</feature>
<sequence length="140" mass="15098">MGSNVDRQDKPPGYEEFPPTVNAPTTADSSTSQQSSMRFESMMDSYGVGDAARRIEGASDYFRHTLLGFVDRVAGYRDAADEKDRLAAIGYDQMSTGKRRESAAVSQPAANPEHVPQPTVPATTADAPGENTPLFPADKK</sequence>
<reference evidence="2 3" key="1">
    <citation type="submission" date="2019-10" db="EMBL/GenBank/DDBJ databases">
        <authorList>
            <person name="Palmer J.M."/>
        </authorList>
    </citation>
    <scope>NUCLEOTIDE SEQUENCE [LARGE SCALE GENOMIC DNA]</scope>
    <source>
        <strain evidence="2 3">TWF696</strain>
    </source>
</reference>
<feature type="region of interest" description="Disordered" evidence="1">
    <location>
        <begin position="92"/>
        <end position="140"/>
    </location>
</feature>
<dbReference type="EMBL" id="JAVHNQ010000003">
    <property type="protein sequence ID" value="KAK6353639.1"/>
    <property type="molecule type" value="Genomic_DNA"/>
</dbReference>
<evidence type="ECO:0000313" key="3">
    <source>
        <dbReference type="Proteomes" id="UP001375240"/>
    </source>
</evidence>
<protein>
    <submittedName>
        <fullName evidence="2">Uncharacterized protein</fullName>
    </submittedName>
</protein>
<name>A0AAV9V209_9PEZI</name>
<feature type="region of interest" description="Disordered" evidence="1">
    <location>
        <begin position="1"/>
        <end position="41"/>
    </location>
</feature>
<keyword evidence="3" id="KW-1185">Reference proteome</keyword>
<accession>A0AAV9V209</accession>